<dbReference type="Pfam" id="PF00534">
    <property type="entry name" value="Glycos_transf_1"/>
    <property type="match status" value="1"/>
</dbReference>
<comment type="caution">
    <text evidence="2">The sequence shown here is derived from an EMBL/GenBank/DDBJ whole genome shotgun (WGS) entry which is preliminary data.</text>
</comment>
<accession>A0ABR6VKP7</accession>
<organism evidence="2 3">
    <name type="scientific">Megasphaera hominis</name>
    <dbReference type="NCBI Taxonomy" id="159836"/>
    <lineage>
        <taxon>Bacteria</taxon>
        <taxon>Bacillati</taxon>
        <taxon>Bacillota</taxon>
        <taxon>Negativicutes</taxon>
        <taxon>Veillonellales</taxon>
        <taxon>Veillonellaceae</taxon>
        <taxon>Megasphaera</taxon>
    </lineage>
</organism>
<dbReference type="RefSeq" id="WP_186504371.1">
    <property type="nucleotide sequence ID" value="NZ_JACOGK010000042.1"/>
</dbReference>
<dbReference type="InterPro" id="IPR001296">
    <property type="entry name" value="Glyco_trans_1"/>
</dbReference>
<gene>
    <name evidence="2" type="ORF">H8J70_11165</name>
</gene>
<dbReference type="PANTHER" id="PTHR12526">
    <property type="entry name" value="GLYCOSYLTRANSFERASE"/>
    <property type="match status" value="1"/>
</dbReference>
<dbReference type="Proteomes" id="UP000606870">
    <property type="component" value="Unassembled WGS sequence"/>
</dbReference>
<evidence type="ECO:0000259" key="1">
    <source>
        <dbReference type="Pfam" id="PF00534"/>
    </source>
</evidence>
<evidence type="ECO:0000313" key="3">
    <source>
        <dbReference type="Proteomes" id="UP000606870"/>
    </source>
</evidence>
<dbReference type="EMBL" id="JACOGK010000042">
    <property type="protein sequence ID" value="MBC3537799.1"/>
    <property type="molecule type" value="Genomic_DNA"/>
</dbReference>
<name>A0ABR6VKP7_9FIRM</name>
<keyword evidence="3" id="KW-1185">Reference proteome</keyword>
<dbReference type="PANTHER" id="PTHR12526:SF630">
    <property type="entry name" value="GLYCOSYLTRANSFERASE"/>
    <property type="match status" value="1"/>
</dbReference>
<dbReference type="SUPFAM" id="SSF53756">
    <property type="entry name" value="UDP-Glycosyltransferase/glycogen phosphorylase"/>
    <property type="match status" value="1"/>
</dbReference>
<reference evidence="2 3" key="1">
    <citation type="submission" date="2020-08" db="EMBL/GenBank/DDBJ databases">
        <authorList>
            <person name="Liu C."/>
            <person name="Sun Q."/>
        </authorList>
    </citation>
    <scope>NUCLEOTIDE SEQUENCE [LARGE SCALE GENOMIC DNA]</scope>
    <source>
        <strain evidence="2 3">NSJ-59</strain>
    </source>
</reference>
<protein>
    <submittedName>
        <fullName evidence="2">Glycosyltransferase</fullName>
    </submittedName>
</protein>
<sequence length="381" mass="43981">MSREKAVRILQATVSNDGGGLTGYICNNYRFIDKSKVQFDFLSYEEHLNFKNEFTEMGAHFYTVPHPTHFFQYLHALQVIKRENHDAAIHFNLSYANIIPIIAAKLAGFSRIIVHSHSTQIDEKRMWVRKIKQYIHLTGKQLIPYLATDYWACSKLAAEWMFPHGILNSGQVVLAHNAIDTNKFKFDREKRRQIRTELGITEDTFCVGHIGRFSYQKNQPFLVDIFYQICQKRPDSCLLLIGGKDNGEDVYQEVLDKLKDYQLENKVRLLGFRHDTSNLLQAMDAFILPSRFEGLSIVAVEVQTAGVPSFFSDAMTKETNLTSNCHFISQRVSANYWAQVILENLPGRRDDNVFEVKKAGYDLNDEVQKIISFYMQLGNKK</sequence>
<proteinExistence type="predicted"/>
<evidence type="ECO:0000313" key="2">
    <source>
        <dbReference type="EMBL" id="MBC3537799.1"/>
    </source>
</evidence>
<feature type="domain" description="Glycosyl transferase family 1" evidence="1">
    <location>
        <begin position="191"/>
        <end position="313"/>
    </location>
</feature>
<dbReference type="Gene3D" id="3.40.50.2000">
    <property type="entry name" value="Glycogen Phosphorylase B"/>
    <property type="match status" value="2"/>
</dbReference>